<dbReference type="InterPro" id="IPR021733">
    <property type="entry name" value="DUF3304"/>
</dbReference>
<feature type="chain" id="PRO_5016744630" description="DUF3304 domain-containing protein" evidence="1">
    <location>
        <begin position="22"/>
        <end position="166"/>
    </location>
</feature>
<feature type="signal peptide" evidence="1">
    <location>
        <begin position="1"/>
        <end position="21"/>
    </location>
</feature>
<dbReference type="PROSITE" id="PS51257">
    <property type="entry name" value="PROKAR_LIPOPROTEIN"/>
    <property type="match status" value="1"/>
</dbReference>
<keyword evidence="1" id="KW-0732">Signal</keyword>
<dbReference type="Proteomes" id="UP000254875">
    <property type="component" value="Unassembled WGS sequence"/>
</dbReference>
<dbReference type="AlphaFoldDB" id="A0A370NC54"/>
<keyword evidence="3" id="KW-1185">Reference proteome</keyword>
<dbReference type="Pfam" id="PF11745">
    <property type="entry name" value="DUF3304"/>
    <property type="match status" value="1"/>
</dbReference>
<name>A0A370NC54_9BURK</name>
<accession>A0A370NC54</accession>
<sequence length="166" mass="18356">MKRIMILLVSIAVLISACARAQPRGYVDATAWSANYTEDYIHEFHIQTASGQDTGLEGIQVGEFSKGGKGGSECCSLIPGVGQTIRVVWTVANTDDKAQWKTYSRDVVVIGSMPMEKDAYNILMVRFFPDHQVEAELIPDRGKTGLPSLRVDKLFSGQRVMRKMGE</sequence>
<evidence type="ECO:0000313" key="3">
    <source>
        <dbReference type="Proteomes" id="UP000254875"/>
    </source>
</evidence>
<proteinExistence type="predicted"/>
<evidence type="ECO:0000256" key="1">
    <source>
        <dbReference type="SAM" id="SignalP"/>
    </source>
</evidence>
<dbReference type="OrthoDB" id="9097995at2"/>
<protein>
    <recommendedName>
        <fullName evidence="4">DUF3304 domain-containing protein</fullName>
    </recommendedName>
</protein>
<gene>
    <name evidence="2" type="ORF">DLM46_09885</name>
</gene>
<evidence type="ECO:0000313" key="2">
    <source>
        <dbReference type="EMBL" id="RDK03183.1"/>
    </source>
</evidence>
<organism evidence="2 3">
    <name type="scientific">Paraburkholderia lacunae</name>
    <dbReference type="NCBI Taxonomy" id="2211104"/>
    <lineage>
        <taxon>Bacteria</taxon>
        <taxon>Pseudomonadati</taxon>
        <taxon>Pseudomonadota</taxon>
        <taxon>Betaproteobacteria</taxon>
        <taxon>Burkholderiales</taxon>
        <taxon>Burkholderiaceae</taxon>
        <taxon>Paraburkholderia</taxon>
    </lineage>
</organism>
<comment type="caution">
    <text evidence="2">The sequence shown here is derived from an EMBL/GenBank/DDBJ whole genome shotgun (WGS) entry which is preliminary data.</text>
</comment>
<dbReference type="EMBL" id="QHKS01000005">
    <property type="protein sequence ID" value="RDK03183.1"/>
    <property type="molecule type" value="Genomic_DNA"/>
</dbReference>
<dbReference type="RefSeq" id="WP_115100575.1">
    <property type="nucleotide sequence ID" value="NZ_QHKS01000005.1"/>
</dbReference>
<evidence type="ECO:0008006" key="4">
    <source>
        <dbReference type="Google" id="ProtNLM"/>
    </source>
</evidence>
<reference evidence="3" key="1">
    <citation type="submission" date="2018-05" db="EMBL/GenBank/DDBJ databases">
        <authorList>
            <person name="Feng T."/>
        </authorList>
    </citation>
    <scope>NUCLEOTIDE SEQUENCE [LARGE SCALE GENOMIC DNA]</scope>
    <source>
        <strain evidence="3">S27</strain>
    </source>
</reference>